<name>A0A3A9ZW70_9ACTN</name>
<dbReference type="Pfam" id="PF00487">
    <property type="entry name" value="FA_desaturase"/>
    <property type="match status" value="1"/>
</dbReference>
<proteinExistence type="predicted"/>
<keyword evidence="2" id="KW-0812">Transmembrane</keyword>
<feature type="domain" description="Fatty acid desaturase" evidence="3">
    <location>
        <begin position="109"/>
        <end position="344"/>
    </location>
</feature>
<feature type="transmembrane region" description="Helical" evidence="2">
    <location>
        <begin position="249"/>
        <end position="267"/>
    </location>
</feature>
<dbReference type="OrthoDB" id="9769653at2"/>
<feature type="transmembrane region" description="Helical" evidence="2">
    <location>
        <begin position="80"/>
        <end position="102"/>
    </location>
</feature>
<dbReference type="GO" id="GO:0006629">
    <property type="term" value="P:lipid metabolic process"/>
    <property type="evidence" value="ECO:0007669"/>
    <property type="project" value="InterPro"/>
</dbReference>
<protein>
    <submittedName>
        <fullName evidence="4">Fatty acid desaturase</fullName>
    </submittedName>
</protein>
<evidence type="ECO:0000259" key="3">
    <source>
        <dbReference type="Pfam" id="PF00487"/>
    </source>
</evidence>
<evidence type="ECO:0000256" key="1">
    <source>
        <dbReference type="SAM" id="MobiDB-lite"/>
    </source>
</evidence>
<organism evidence="4 5">
    <name type="scientific">Micromonospora costi</name>
    <dbReference type="NCBI Taxonomy" id="1530042"/>
    <lineage>
        <taxon>Bacteria</taxon>
        <taxon>Bacillati</taxon>
        <taxon>Actinomycetota</taxon>
        <taxon>Actinomycetes</taxon>
        <taxon>Micromonosporales</taxon>
        <taxon>Micromonosporaceae</taxon>
        <taxon>Micromonospora</taxon>
    </lineage>
</organism>
<dbReference type="AlphaFoldDB" id="A0A3A9ZW70"/>
<keyword evidence="5" id="KW-1185">Reference proteome</keyword>
<reference evidence="4 5" key="1">
    <citation type="journal article" date="2015" name="Int. J. Syst. Evol. Microbiol.">
        <title>Micromonospora costi sp. nov., isolated from a leaf of Costus speciosus.</title>
        <authorList>
            <person name="Thawai C."/>
        </authorList>
    </citation>
    <scope>NUCLEOTIDE SEQUENCE [LARGE SCALE GENOMIC DNA]</scope>
    <source>
        <strain evidence="4 5">CS1-12</strain>
    </source>
</reference>
<dbReference type="CDD" id="cd01060">
    <property type="entry name" value="Membrane-FADS-like"/>
    <property type="match status" value="1"/>
</dbReference>
<feature type="compositionally biased region" description="Low complexity" evidence="1">
    <location>
        <begin position="364"/>
        <end position="376"/>
    </location>
</feature>
<feature type="transmembrane region" description="Helical" evidence="2">
    <location>
        <begin position="108"/>
        <end position="126"/>
    </location>
</feature>
<sequence length="386" mass="42261">MPTGFPDAGEGNPGSASDGHPPVVPFRPSRPRRRSGDVAVRTRNRRHAVVFGARRVPYISAVSSRASAAARGSDHTVTSVVLVATALGVLCLQLVVLPLWLLPSNPTWGWLLAPLALLTTPYWSLLHDAIHGTLLARRTWNDRCGRALAVGYGAPFALLKTGHLLHHRYSRTRRERTEVYDPATTRWAAVAPGYYLRLVGGLYLAEVATVLLAAAPARAWRHLARRLDSPDTVTGLLLDGVRRRHLRQFRVDGLAVVLVHGAAGVAYGRHVWMLGAALAARAVLISVADNAYHYGTRLEASLEAMNLRLPRALETFVLAFNLHGVHHRHPGLPWHELRRAFTADADRFHLGWFDAVGRQVRGPIPATAPEVEPAATRVAPADPSRR</sequence>
<evidence type="ECO:0000313" key="5">
    <source>
        <dbReference type="Proteomes" id="UP000279968"/>
    </source>
</evidence>
<feature type="region of interest" description="Disordered" evidence="1">
    <location>
        <begin position="364"/>
        <end position="386"/>
    </location>
</feature>
<accession>A0A3A9ZW70</accession>
<dbReference type="Proteomes" id="UP000279968">
    <property type="component" value="Unassembled WGS sequence"/>
</dbReference>
<evidence type="ECO:0000313" key="4">
    <source>
        <dbReference type="EMBL" id="RKN52104.1"/>
    </source>
</evidence>
<feature type="transmembrane region" description="Helical" evidence="2">
    <location>
        <begin position="147"/>
        <end position="165"/>
    </location>
</feature>
<keyword evidence="2" id="KW-0472">Membrane</keyword>
<dbReference type="EMBL" id="RBAN01000005">
    <property type="protein sequence ID" value="RKN52104.1"/>
    <property type="molecule type" value="Genomic_DNA"/>
</dbReference>
<dbReference type="InterPro" id="IPR005804">
    <property type="entry name" value="FA_desaturase_dom"/>
</dbReference>
<keyword evidence="2" id="KW-1133">Transmembrane helix</keyword>
<gene>
    <name evidence="4" type="ORF">D7193_26440</name>
</gene>
<comment type="caution">
    <text evidence="4">The sequence shown here is derived from an EMBL/GenBank/DDBJ whole genome shotgun (WGS) entry which is preliminary data.</text>
</comment>
<feature type="transmembrane region" description="Helical" evidence="2">
    <location>
        <begin position="194"/>
        <end position="217"/>
    </location>
</feature>
<feature type="region of interest" description="Disordered" evidence="1">
    <location>
        <begin position="1"/>
        <end position="39"/>
    </location>
</feature>
<evidence type="ECO:0000256" key="2">
    <source>
        <dbReference type="SAM" id="Phobius"/>
    </source>
</evidence>